<gene>
    <name evidence="5" type="ORF">LTRI10_LOCUS973</name>
</gene>
<evidence type="ECO:0000313" key="5">
    <source>
        <dbReference type="EMBL" id="CAL1353046.1"/>
    </source>
</evidence>
<keyword evidence="1 3" id="KW-0732">Signal</keyword>
<evidence type="ECO:0000256" key="2">
    <source>
        <dbReference type="ARBA" id="ARBA00022737"/>
    </source>
</evidence>
<keyword evidence="6" id="KW-1185">Reference proteome</keyword>
<dbReference type="EMBL" id="OZ034813">
    <property type="protein sequence ID" value="CAL1353046.1"/>
    <property type="molecule type" value="Genomic_DNA"/>
</dbReference>
<dbReference type="Proteomes" id="UP001497516">
    <property type="component" value="Chromosome 1"/>
</dbReference>
<organism evidence="5 6">
    <name type="scientific">Linum trigynum</name>
    <dbReference type="NCBI Taxonomy" id="586398"/>
    <lineage>
        <taxon>Eukaryota</taxon>
        <taxon>Viridiplantae</taxon>
        <taxon>Streptophyta</taxon>
        <taxon>Embryophyta</taxon>
        <taxon>Tracheophyta</taxon>
        <taxon>Spermatophyta</taxon>
        <taxon>Magnoliopsida</taxon>
        <taxon>eudicotyledons</taxon>
        <taxon>Gunneridae</taxon>
        <taxon>Pentapetalae</taxon>
        <taxon>rosids</taxon>
        <taxon>fabids</taxon>
        <taxon>Malpighiales</taxon>
        <taxon>Linaceae</taxon>
        <taxon>Linum</taxon>
    </lineage>
</organism>
<name>A0AAV2CAZ3_9ROSI</name>
<keyword evidence="2" id="KW-0677">Repeat</keyword>
<evidence type="ECO:0000256" key="3">
    <source>
        <dbReference type="SAM" id="SignalP"/>
    </source>
</evidence>
<protein>
    <recommendedName>
        <fullName evidence="4">Gnk2-homologous domain-containing protein</fullName>
    </recommendedName>
</protein>
<dbReference type="Gene3D" id="3.30.430.20">
    <property type="entry name" value="Gnk2 domain, C-X8-C-X2-C motif"/>
    <property type="match status" value="1"/>
</dbReference>
<accession>A0AAV2CAZ3</accession>
<dbReference type="InterPro" id="IPR038408">
    <property type="entry name" value="GNK2_sf"/>
</dbReference>
<evidence type="ECO:0000256" key="1">
    <source>
        <dbReference type="ARBA" id="ARBA00022729"/>
    </source>
</evidence>
<evidence type="ECO:0000313" key="6">
    <source>
        <dbReference type="Proteomes" id="UP001497516"/>
    </source>
</evidence>
<feature type="domain" description="Gnk2-homologous" evidence="4">
    <location>
        <begin position="29"/>
        <end position="140"/>
    </location>
</feature>
<proteinExistence type="predicted"/>
<feature type="chain" id="PRO_5043853047" description="Gnk2-homologous domain-containing protein" evidence="3">
    <location>
        <begin position="30"/>
        <end position="142"/>
    </location>
</feature>
<dbReference type="PROSITE" id="PS51473">
    <property type="entry name" value="GNK2"/>
    <property type="match status" value="1"/>
</dbReference>
<reference evidence="5 6" key="1">
    <citation type="submission" date="2024-04" db="EMBL/GenBank/DDBJ databases">
        <authorList>
            <person name="Fracassetti M."/>
        </authorList>
    </citation>
    <scope>NUCLEOTIDE SEQUENCE [LARGE SCALE GENOMIC DNA]</scope>
</reference>
<feature type="signal peptide" evidence="3">
    <location>
        <begin position="1"/>
        <end position="29"/>
    </location>
</feature>
<evidence type="ECO:0000259" key="4">
    <source>
        <dbReference type="PROSITE" id="PS51473"/>
    </source>
</evidence>
<dbReference type="InterPro" id="IPR002902">
    <property type="entry name" value="GNK2"/>
</dbReference>
<dbReference type="AlphaFoldDB" id="A0AAV2CAZ3"/>
<sequence length="142" mass="14547">MRASRVVLTWTTVILLVLCSDNAVPPATGQDGGVTCSTNKIKNGEPIAHAIASLVWILKNSAPSLVKRPGSILCFDNVYQGPGGAAVAYGSAACNSQDVGGCAACLNDALNALSGGCPGCNGGQVTLDNFCLMRFEAYAYCT</sequence>